<dbReference type="STRING" id="1120977.GCA_000619845_01787"/>
<accession>A0A4Y7XFL6</accession>
<dbReference type="Proteomes" id="UP000297834">
    <property type="component" value="Unassembled WGS sequence"/>
</dbReference>
<reference evidence="1 2" key="1">
    <citation type="submission" date="2019-03" db="EMBL/GenBank/DDBJ databases">
        <title>Alkanindiges illinoisensis: a potential pathogenic isolated from ascites of a gastric cancer patient with abdominal metastasis.</title>
        <authorList>
            <person name="Hu X."/>
            <person name="Yang B."/>
            <person name="Yan X."/>
            <person name="Lin L."/>
            <person name="Zhao H."/>
            <person name="Zhou F."/>
            <person name="Su B."/>
            <person name="Chen J."/>
            <person name="Rui Y."/>
            <person name="Wang Q."/>
            <person name="Zheng L."/>
        </authorList>
    </citation>
    <scope>NUCLEOTIDE SEQUENCE [LARGE SCALE GENOMIC DNA]</scope>
    <source>
        <strain evidence="1 2">NFYY 23406</strain>
    </source>
</reference>
<sequence length="74" mass="8388">MQHNTLPSGANIRFMRLPEVLARYPVSRSSWWRGIKAGQYPKPYKLSANVTAWLESDIESFLQSLANQQGAGHE</sequence>
<keyword evidence="2" id="KW-1185">Reference proteome</keyword>
<dbReference type="OrthoDB" id="5298532at2"/>
<dbReference type="AlphaFoldDB" id="A0A4Y7XFL6"/>
<dbReference type="EMBL" id="SNTY01000006">
    <property type="protein sequence ID" value="TEU30595.1"/>
    <property type="molecule type" value="Genomic_DNA"/>
</dbReference>
<evidence type="ECO:0000313" key="1">
    <source>
        <dbReference type="EMBL" id="TEU30595.1"/>
    </source>
</evidence>
<dbReference type="InterPro" id="IPR010260">
    <property type="entry name" value="AlpA"/>
</dbReference>
<dbReference type="Gene3D" id="1.10.238.160">
    <property type="match status" value="1"/>
</dbReference>
<dbReference type="RefSeq" id="WP_134243149.1">
    <property type="nucleotide sequence ID" value="NZ_SNTY01000006.1"/>
</dbReference>
<organism evidence="1 2">
    <name type="scientific">Alkanindiges illinoisensis</name>
    <dbReference type="NCBI Taxonomy" id="197183"/>
    <lineage>
        <taxon>Bacteria</taxon>
        <taxon>Pseudomonadati</taxon>
        <taxon>Pseudomonadota</taxon>
        <taxon>Gammaproteobacteria</taxon>
        <taxon>Moraxellales</taxon>
        <taxon>Moraxellaceae</taxon>
        <taxon>Alkanindiges</taxon>
    </lineage>
</organism>
<gene>
    <name evidence="1" type="ORF">E2B99_00995</name>
</gene>
<name>A0A4Y7XFL6_9GAMM</name>
<evidence type="ECO:0000313" key="2">
    <source>
        <dbReference type="Proteomes" id="UP000297834"/>
    </source>
</evidence>
<proteinExistence type="predicted"/>
<protein>
    <submittedName>
        <fullName evidence="1">AlpA family phage regulatory protein</fullName>
    </submittedName>
</protein>
<comment type="caution">
    <text evidence="1">The sequence shown here is derived from an EMBL/GenBank/DDBJ whole genome shotgun (WGS) entry which is preliminary data.</text>
</comment>
<dbReference type="Pfam" id="PF05930">
    <property type="entry name" value="Phage_AlpA"/>
    <property type="match status" value="1"/>
</dbReference>